<dbReference type="Proteomes" id="UP000642070">
    <property type="component" value="Unassembled WGS sequence"/>
</dbReference>
<protein>
    <recommendedName>
        <fullName evidence="4">Lipoprotein</fullName>
    </recommendedName>
</protein>
<organism evidence="2 3">
    <name type="scientific">Dactylosporangium sucinum</name>
    <dbReference type="NCBI Taxonomy" id="1424081"/>
    <lineage>
        <taxon>Bacteria</taxon>
        <taxon>Bacillati</taxon>
        <taxon>Actinomycetota</taxon>
        <taxon>Actinomycetes</taxon>
        <taxon>Micromonosporales</taxon>
        <taxon>Micromonosporaceae</taxon>
        <taxon>Dactylosporangium</taxon>
    </lineage>
</organism>
<comment type="caution">
    <text evidence="2">The sequence shown here is derived from an EMBL/GenBank/DDBJ whole genome shotgun (WGS) entry which is preliminary data.</text>
</comment>
<keyword evidence="3" id="KW-1185">Reference proteome</keyword>
<dbReference type="EMBL" id="BMPI01000022">
    <property type="protein sequence ID" value="GGM39482.1"/>
    <property type="molecule type" value="Genomic_DNA"/>
</dbReference>
<name>A0A917WXU8_9ACTN</name>
<reference evidence="2" key="2">
    <citation type="submission" date="2020-09" db="EMBL/GenBank/DDBJ databases">
        <authorList>
            <person name="Sun Q."/>
            <person name="Ohkuma M."/>
        </authorList>
    </citation>
    <scope>NUCLEOTIDE SEQUENCE</scope>
    <source>
        <strain evidence="2">JCM 19831</strain>
    </source>
</reference>
<dbReference type="PROSITE" id="PS51257">
    <property type="entry name" value="PROKAR_LIPOPROTEIN"/>
    <property type="match status" value="1"/>
</dbReference>
<evidence type="ECO:0000313" key="2">
    <source>
        <dbReference type="EMBL" id="GGM39482.1"/>
    </source>
</evidence>
<feature type="compositionally biased region" description="Low complexity" evidence="1">
    <location>
        <begin position="54"/>
        <end position="94"/>
    </location>
</feature>
<sequence length="224" mass="23469">MKLTVGPLPAGVYWRRRAIVGGVLLVVVLMLWTSCGGGADPGDKKTAANASRTASGPASESASASAEPTIQVPTTGEATTSASPSPSSAPPAVTSTVPLCADADLSLVAAPEQPVQFRGAYLKFFLRIKNISNHDCVRDVGADFQELYLQVGAAKIWSSDKCDAPHGSELKTLKPGIEVEYSNTWNGKATNNGCENREVPPAGKYQLVGRLDTKISEPATVQLT</sequence>
<accession>A0A917WXU8</accession>
<reference evidence="2" key="1">
    <citation type="journal article" date="2014" name="Int. J. Syst. Evol. Microbiol.">
        <title>Complete genome sequence of Corynebacterium casei LMG S-19264T (=DSM 44701T), isolated from a smear-ripened cheese.</title>
        <authorList>
            <consortium name="US DOE Joint Genome Institute (JGI-PGF)"/>
            <person name="Walter F."/>
            <person name="Albersmeier A."/>
            <person name="Kalinowski J."/>
            <person name="Ruckert C."/>
        </authorList>
    </citation>
    <scope>NUCLEOTIDE SEQUENCE</scope>
    <source>
        <strain evidence="2">JCM 19831</strain>
    </source>
</reference>
<evidence type="ECO:0000313" key="3">
    <source>
        <dbReference type="Proteomes" id="UP000642070"/>
    </source>
</evidence>
<proteinExistence type="predicted"/>
<gene>
    <name evidence="2" type="ORF">GCM10007977_046140</name>
</gene>
<evidence type="ECO:0000256" key="1">
    <source>
        <dbReference type="SAM" id="MobiDB-lite"/>
    </source>
</evidence>
<dbReference type="AlphaFoldDB" id="A0A917WXU8"/>
<evidence type="ECO:0008006" key="4">
    <source>
        <dbReference type="Google" id="ProtNLM"/>
    </source>
</evidence>
<feature type="region of interest" description="Disordered" evidence="1">
    <location>
        <begin position="40"/>
        <end position="94"/>
    </location>
</feature>
<dbReference type="RefSeq" id="WP_190251986.1">
    <property type="nucleotide sequence ID" value="NZ_BMPI01000022.1"/>
</dbReference>